<feature type="compositionally biased region" description="Basic and acidic residues" evidence="1">
    <location>
        <begin position="953"/>
        <end position="967"/>
    </location>
</feature>
<dbReference type="RefSeq" id="XP_022081436.1">
    <property type="nucleotide sequence ID" value="XM_022225744.1"/>
</dbReference>
<organism evidence="4 5">
    <name type="scientific">Acanthaster planci</name>
    <name type="common">Crown-of-thorns starfish</name>
    <dbReference type="NCBI Taxonomy" id="133434"/>
    <lineage>
        <taxon>Eukaryota</taxon>
        <taxon>Metazoa</taxon>
        <taxon>Echinodermata</taxon>
        <taxon>Eleutherozoa</taxon>
        <taxon>Asterozoa</taxon>
        <taxon>Asteroidea</taxon>
        <taxon>Valvatacea</taxon>
        <taxon>Valvatida</taxon>
        <taxon>Acanthasteridae</taxon>
        <taxon>Acanthaster</taxon>
    </lineage>
</organism>
<dbReference type="KEGG" id="aplc:110974244"/>
<feature type="compositionally biased region" description="Polar residues" evidence="1">
    <location>
        <begin position="596"/>
        <end position="605"/>
    </location>
</feature>
<feature type="region of interest" description="Disordered" evidence="1">
    <location>
        <begin position="817"/>
        <end position="855"/>
    </location>
</feature>
<evidence type="ECO:0000313" key="4">
    <source>
        <dbReference type="Proteomes" id="UP000694845"/>
    </source>
</evidence>
<feature type="chain" id="PRO_5034487605" evidence="3">
    <location>
        <begin position="24"/>
        <end position="1129"/>
    </location>
</feature>
<dbReference type="OrthoDB" id="10199504at2759"/>
<keyword evidence="3" id="KW-0732">Signal</keyword>
<gene>
    <name evidence="5" type="primary">LOC110974244</name>
</gene>
<proteinExistence type="predicted"/>
<feature type="transmembrane region" description="Helical" evidence="2">
    <location>
        <begin position="188"/>
        <end position="207"/>
    </location>
</feature>
<feature type="compositionally biased region" description="Basic and acidic residues" evidence="1">
    <location>
        <begin position="655"/>
        <end position="671"/>
    </location>
</feature>
<feature type="signal peptide" evidence="3">
    <location>
        <begin position="1"/>
        <end position="23"/>
    </location>
</feature>
<dbReference type="AlphaFoldDB" id="A0A8B7XMZ4"/>
<feature type="region of interest" description="Disordered" evidence="1">
    <location>
        <begin position="585"/>
        <end position="626"/>
    </location>
</feature>
<keyword evidence="2" id="KW-0472">Membrane</keyword>
<evidence type="ECO:0000256" key="2">
    <source>
        <dbReference type="SAM" id="Phobius"/>
    </source>
</evidence>
<accession>A0A8B7XMZ4</accession>
<protein>
    <submittedName>
        <fullName evidence="5">Uncharacterized protein LOC110974244 isoform X1</fullName>
    </submittedName>
</protein>
<dbReference type="Proteomes" id="UP000694845">
    <property type="component" value="Unplaced"/>
</dbReference>
<evidence type="ECO:0000256" key="1">
    <source>
        <dbReference type="SAM" id="MobiDB-lite"/>
    </source>
</evidence>
<name>A0A8B7XMZ4_ACAPL</name>
<feature type="transmembrane region" description="Helical" evidence="2">
    <location>
        <begin position="124"/>
        <end position="145"/>
    </location>
</feature>
<feature type="region of interest" description="Disordered" evidence="1">
    <location>
        <begin position="719"/>
        <end position="750"/>
    </location>
</feature>
<keyword evidence="2" id="KW-0812">Transmembrane</keyword>
<feature type="region of interest" description="Disordered" evidence="1">
    <location>
        <begin position="639"/>
        <end position="671"/>
    </location>
</feature>
<feature type="compositionally biased region" description="Basic and acidic residues" evidence="1">
    <location>
        <begin position="822"/>
        <end position="855"/>
    </location>
</feature>
<evidence type="ECO:0000313" key="5">
    <source>
        <dbReference type="RefSeq" id="XP_022081436.1"/>
    </source>
</evidence>
<feature type="region of interest" description="Disordered" evidence="1">
    <location>
        <begin position="880"/>
        <end position="985"/>
    </location>
</feature>
<evidence type="ECO:0000256" key="3">
    <source>
        <dbReference type="SAM" id="SignalP"/>
    </source>
</evidence>
<feature type="region of interest" description="Disordered" evidence="1">
    <location>
        <begin position="399"/>
        <end position="453"/>
    </location>
</feature>
<reference evidence="5" key="1">
    <citation type="submission" date="2025-08" db="UniProtKB">
        <authorList>
            <consortium name="RefSeq"/>
        </authorList>
    </citation>
    <scope>IDENTIFICATION</scope>
</reference>
<feature type="compositionally biased region" description="Basic and acidic residues" evidence="1">
    <location>
        <begin position="916"/>
        <end position="937"/>
    </location>
</feature>
<keyword evidence="4" id="KW-1185">Reference proteome</keyword>
<dbReference type="GeneID" id="110974244"/>
<feature type="compositionally biased region" description="Basic residues" evidence="1">
    <location>
        <begin position="895"/>
        <end position="908"/>
    </location>
</feature>
<keyword evidence="2" id="KW-1133">Transmembrane helix</keyword>
<feature type="transmembrane region" description="Helical" evidence="2">
    <location>
        <begin position="256"/>
        <end position="280"/>
    </location>
</feature>
<sequence length="1129" mass="128271">MNSVVRKLFRLLVVIVAWYSSLHLSGCVLREAPRTPTHPPTIVTFRLPDGIPASDATDDYLIDYEKFEFHQGFSSTRADCIRPFDPVSSTSNQQPTTDQLQDVICDAPQLLNVYLMDSDVQAEVINPLTWCLVTVAFIGIASWAFSPHSHRQVSRPHGDFKIHKPSRYVLRSSPKSASLQPHVLRHRVAYLMMSLVSGASLGIWWIYNCPSINPYQFGASYLNLWTAPPLTLADSVLEQALEISDRLRSIAISEGFFYFVAAVVLCFCYLLVFVSLSLLLQPPKRRYQLTTSRAKCRVKWTGLTFMEIATSAGRGMGATLTHACHGILVLLTSWTKFFSGKPVSKVALAPIIIDVGRQDRSTHKPNNDSKNELVEKTQDQKFLLPKDDALVYNTQIDPHVEHANNDGTENKATVKVSSKKVSPKPRGDAFCQPNETRAAKQSKGLTESSNHQPEDQILAEKLDLQHSELLGHSGDHTVDRHNQQAVKDIEKQTVRQKPVTILTTGNSANITEEDCVRVKESTTPSAEAPTQAIDPEFLGKSFEEISDSRREDNRSQLSWSYKLQHQASTEPNINCHLEIKGPGQLKRTEQEETKQALGTQLQLDGQNIRDDGHKQPGSPRKSLFQRTAEVQLRIQASREGRIDQQRQKQLQLKKVGNESQKKSKKQEDLHRQAGVCEQAHLNRQDLNISGCFRFNAWSHPELPTLDNFVTFYAEQKRKEKAVQSQSSPEANNEKMQHRISGQQIGLKTRRKWSQDNDLKGPDIDKQGCLHFSSWHSRRLPAVVNILTVLPQRYAELRMKSKSNFEAQREILNRMQAEQQLQRGREPRDQTETKRLGHLKPEVKGHPHQDGRHQQTDLLKRHAEFGDKTWFQRLAEAQQRLATKTQHEKEATFQRLTKRPCLHQLKQPRARNAEQTGVRRSEDLQQERQAERRHHTDSGEPVEQRNGGILQQSEELKPEQKLDQRDQGLGKAFQPPSHSGSKPDIRARRLSVRFANDASLKETAFIVENPSQEIVSHSVIKPENVTTKSGSSRVLRGILADARRKRRSCPRRWIELPPLPGGPYAAEQRAIAAAMDAERCRALALELEKENAAVDHRQVEPLKTARYPRRVYNEAFKITGKQLYREEQES</sequence>